<dbReference type="RefSeq" id="WP_084660876.1">
    <property type="nucleotide sequence ID" value="NZ_FWWY01000001.1"/>
</dbReference>
<dbReference type="AlphaFoldDB" id="A0A1W1W9P2"/>
<dbReference type="Pfam" id="PF00270">
    <property type="entry name" value="DEAD"/>
    <property type="match status" value="1"/>
</dbReference>
<evidence type="ECO:0000256" key="8">
    <source>
        <dbReference type="ARBA" id="ARBA00023125"/>
    </source>
</evidence>
<dbReference type="GO" id="GO:0005737">
    <property type="term" value="C:cytoplasm"/>
    <property type="evidence" value="ECO:0007669"/>
    <property type="project" value="TreeGrafter"/>
</dbReference>
<keyword evidence="8" id="KW-0238">DNA-binding</keyword>
<dbReference type="SMART" id="SM00487">
    <property type="entry name" value="DEXDc"/>
    <property type="match status" value="1"/>
</dbReference>
<organism evidence="17 18">
    <name type="scientific">Sulfobacillus thermosulfidooxidans (strain DSM 9293 / VKM B-1269 / AT-1)</name>
    <dbReference type="NCBI Taxonomy" id="929705"/>
    <lineage>
        <taxon>Bacteria</taxon>
        <taxon>Bacillati</taxon>
        <taxon>Bacillota</taxon>
        <taxon>Clostridia</taxon>
        <taxon>Eubacteriales</taxon>
        <taxon>Clostridiales Family XVII. Incertae Sedis</taxon>
        <taxon>Sulfobacillus</taxon>
    </lineage>
</organism>
<dbReference type="SUPFAM" id="SSF47819">
    <property type="entry name" value="HRDC-like"/>
    <property type="match status" value="1"/>
</dbReference>
<gene>
    <name evidence="17" type="ORF">SAMN00768000_0745</name>
</gene>
<keyword evidence="7" id="KW-0067">ATP-binding</keyword>
<keyword evidence="4" id="KW-0547">Nucleotide-binding</keyword>
<dbReference type="GO" id="GO:0046872">
    <property type="term" value="F:metal ion binding"/>
    <property type="evidence" value="ECO:0007669"/>
    <property type="project" value="UniProtKB-KW"/>
</dbReference>
<evidence type="ECO:0000259" key="14">
    <source>
        <dbReference type="PROSITE" id="PS50967"/>
    </source>
</evidence>
<dbReference type="GO" id="GO:0005694">
    <property type="term" value="C:chromosome"/>
    <property type="evidence" value="ECO:0007669"/>
    <property type="project" value="TreeGrafter"/>
</dbReference>
<dbReference type="EMBL" id="FWWY01000001">
    <property type="protein sequence ID" value="SMC02750.1"/>
    <property type="molecule type" value="Genomic_DNA"/>
</dbReference>
<evidence type="ECO:0000313" key="17">
    <source>
        <dbReference type="EMBL" id="SMC02750.1"/>
    </source>
</evidence>
<dbReference type="PROSITE" id="PS50967">
    <property type="entry name" value="HRDC"/>
    <property type="match status" value="1"/>
</dbReference>
<evidence type="ECO:0000256" key="6">
    <source>
        <dbReference type="ARBA" id="ARBA00022806"/>
    </source>
</evidence>
<evidence type="ECO:0000256" key="3">
    <source>
        <dbReference type="ARBA" id="ARBA00022723"/>
    </source>
</evidence>
<dbReference type="GO" id="GO:0043138">
    <property type="term" value="F:3'-5' DNA helicase activity"/>
    <property type="evidence" value="ECO:0007669"/>
    <property type="project" value="UniProtKB-EC"/>
</dbReference>
<dbReference type="GO" id="GO:0003677">
    <property type="term" value="F:DNA binding"/>
    <property type="evidence" value="ECO:0007669"/>
    <property type="project" value="UniProtKB-KW"/>
</dbReference>
<dbReference type="SUPFAM" id="SSF52540">
    <property type="entry name" value="P-loop containing nucleoside triphosphate hydrolases"/>
    <property type="match status" value="1"/>
</dbReference>
<dbReference type="GO" id="GO:0009378">
    <property type="term" value="F:four-way junction helicase activity"/>
    <property type="evidence" value="ECO:0007669"/>
    <property type="project" value="TreeGrafter"/>
</dbReference>
<accession>A0A1W1W9P2</accession>
<name>A0A1W1W9P2_SULTA</name>
<keyword evidence="6 17" id="KW-0347">Helicase</keyword>
<evidence type="ECO:0000256" key="2">
    <source>
        <dbReference type="ARBA" id="ARBA00005446"/>
    </source>
</evidence>
<evidence type="ECO:0000256" key="12">
    <source>
        <dbReference type="ARBA" id="ARBA00044535"/>
    </source>
</evidence>
<dbReference type="GO" id="GO:0006281">
    <property type="term" value="P:DNA repair"/>
    <property type="evidence" value="ECO:0007669"/>
    <property type="project" value="TreeGrafter"/>
</dbReference>
<dbReference type="PANTHER" id="PTHR13710:SF105">
    <property type="entry name" value="ATP-DEPENDENT DNA HELICASE Q1"/>
    <property type="match status" value="1"/>
</dbReference>
<dbReference type="GO" id="GO:0016787">
    <property type="term" value="F:hydrolase activity"/>
    <property type="evidence" value="ECO:0007669"/>
    <property type="project" value="UniProtKB-KW"/>
</dbReference>
<dbReference type="Pfam" id="PF14493">
    <property type="entry name" value="HTH_40"/>
    <property type="match status" value="1"/>
</dbReference>
<evidence type="ECO:0000256" key="11">
    <source>
        <dbReference type="ARBA" id="ARBA00034808"/>
    </source>
</evidence>
<evidence type="ECO:0000259" key="15">
    <source>
        <dbReference type="PROSITE" id="PS51192"/>
    </source>
</evidence>
<evidence type="ECO:0000256" key="10">
    <source>
        <dbReference type="ARBA" id="ARBA00034617"/>
    </source>
</evidence>
<dbReference type="Pfam" id="PF00570">
    <property type="entry name" value="HRDC"/>
    <property type="match status" value="1"/>
</dbReference>
<dbReference type="CDD" id="cd17920">
    <property type="entry name" value="DEXHc_RecQ"/>
    <property type="match status" value="1"/>
</dbReference>
<keyword evidence="3" id="KW-0479">Metal-binding</keyword>
<dbReference type="InterPro" id="IPR010997">
    <property type="entry name" value="HRDC-like_sf"/>
</dbReference>
<dbReference type="GO" id="GO:0006310">
    <property type="term" value="P:DNA recombination"/>
    <property type="evidence" value="ECO:0007669"/>
    <property type="project" value="InterPro"/>
</dbReference>
<protein>
    <recommendedName>
        <fullName evidence="12">ATP-dependent DNA helicase RecQ</fullName>
        <ecNumber evidence="11">5.6.2.4</ecNumber>
    </recommendedName>
    <alternativeName>
        <fullName evidence="13">DNA 3'-5' helicase RecQ</fullName>
    </alternativeName>
</protein>
<dbReference type="EC" id="5.6.2.4" evidence="11"/>
<keyword evidence="18" id="KW-1185">Reference proteome</keyword>
<sequence length="712" mass="81777">MNTIGISESLHRKIEWTLHNVFHLPDFRPLQREIISHVFLNTSQLAILPTGAGKSLCYQLPSVLLPAPTVVISPLLSLMREQTKRLNELGIAAAHWSHWEQWGDADEDVLTAWAQGRLRVIFLAPERLRHPDLLRQIDRLPCSLLVVDEAHSISEWGHDFRPDYRRIKQFHRLLGQPPILALTATATPQVEDDILRQLGLSPEKCLVTRQSMDRANIFLAVEKVAGSKQQHQAVLDAIQQESGAIIIYTATRRQAEYWGRWIQQAIQEPIGIYHAGLMQKERMVVQDAFSTGRLRIVVATTAFGMGIDRSDVRGVLNIGMPESLDSYTQEWGRAGRDGQRAWARLVVTPADIKQRRRMLERERPRQQVIQQVMEIVGRWPLHRGVWWDLNSAGEMTPGEETLDFEAIAEVIVTALEDMDVVEVLAKRAHQMFVRVKKPVESWMTQALNDRLQRLYAHRTTQYEQMKAYIDASRCRREAIHQYFGQSLIASGDTPHLCCDICAHSSFSGAQRTLKTADHDGVLWEKLRAWRQQQALDENVAPYIIFSDRVLREICERRPKTWEELHQCPGMGPIKLNRYGQALIAICREVDEDNPQKASYGVRVKSAKEQAWSLFAEGLPVPEVAERVNRKPSTVIGYLEEWIIQDQSRAWRWYGESLVPPQVQQQVEECLTRDPNQTLKSLFVALKGKYPYDQLRIARALIQRSRSAPDMRR</sequence>
<evidence type="ECO:0000256" key="4">
    <source>
        <dbReference type="ARBA" id="ARBA00022741"/>
    </source>
</evidence>
<dbReference type="PANTHER" id="PTHR13710">
    <property type="entry name" value="DNA HELICASE RECQ FAMILY MEMBER"/>
    <property type="match status" value="1"/>
</dbReference>
<evidence type="ECO:0000256" key="13">
    <source>
        <dbReference type="ARBA" id="ARBA00044550"/>
    </source>
</evidence>
<dbReference type="PROSITE" id="PS51194">
    <property type="entry name" value="HELICASE_CTER"/>
    <property type="match status" value="1"/>
</dbReference>
<dbReference type="InterPro" id="IPR011545">
    <property type="entry name" value="DEAD/DEAH_box_helicase_dom"/>
</dbReference>
<dbReference type="InterPro" id="IPR029491">
    <property type="entry name" value="Helicase_HTH"/>
</dbReference>
<dbReference type="PROSITE" id="PS51192">
    <property type="entry name" value="HELICASE_ATP_BIND_1"/>
    <property type="match status" value="1"/>
</dbReference>
<feature type="domain" description="HRDC" evidence="14">
    <location>
        <begin position="516"/>
        <end position="596"/>
    </location>
</feature>
<dbReference type="InterPro" id="IPR014001">
    <property type="entry name" value="Helicase_ATP-bd"/>
</dbReference>
<feature type="domain" description="Helicase C-terminal" evidence="16">
    <location>
        <begin position="230"/>
        <end position="377"/>
    </location>
</feature>
<dbReference type="Gene3D" id="1.10.150.80">
    <property type="entry name" value="HRDC domain"/>
    <property type="match status" value="1"/>
</dbReference>
<feature type="domain" description="Helicase ATP-binding" evidence="15">
    <location>
        <begin position="35"/>
        <end position="204"/>
    </location>
</feature>
<evidence type="ECO:0000256" key="9">
    <source>
        <dbReference type="ARBA" id="ARBA00023235"/>
    </source>
</evidence>
<evidence type="ECO:0000259" key="16">
    <source>
        <dbReference type="PROSITE" id="PS51194"/>
    </source>
</evidence>
<evidence type="ECO:0000256" key="1">
    <source>
        <dbReference type="ARBA" id="ARBA00001946"/>
    </source>
</evidence>
<evidence type="ECO:0000313" key="18">
    <source>
        <dbReference type="Proteomes" id="UP000192660"/>
    </source>
</evidence>
<dbReference type="InterPro" id="IPR001650">
    <property type="entry name" value="Helicase_C-like"/>
</dbReference>
<keyword evidence="9" id="KW-0413">Isomerase</keyword>
<dbReference type="InterPro" id="IPR044876">
    <property type="entry name" value="HRDC_dom_sf"/>
</dbReference>
<dbReference type="InterPro" id="IPR032284">
    <property type="entry name" value="RecQ_Zn-bd"/>
</dbReference>
<dbReference type="Pfam" id="PF16124">
    <property type="entry name" value="RecQ_Zn_bind"/>
    <property type="match status" value="1"/>
</dbReference>
<dbReference type="STRING" id="28034.BFX07_05310"/>
<comment type="catalytic activity">
    <reaction evidence="10">
        <text>Couples ATP hydrolysis with the unwinding of duplex DNA by translocating in the 3'-5' direction.</text>
        <dbReference type="EC" id="5.6.2.4"/>
    </reaction>
</comment>
<reference evidence="18" key="1">
    <citation type="submission" date="2017-04" db="EMBL/GenBank/DDBJ databases">
        <authorList>
            <person name="Varghese N."/>
            <person name="Submissions S."/>
        </authorList>
    </citation>
    <scope>NUCLEOTIDE SEQUENCE [LARGE SCALE GENOMIC DNA]</scope>
    <source>
        <strain evidence="18">DSM 9293</strain>
    </source>
</reference>
<dbReference type="Pfam" id="PF00271">
    <property type="entry name" value="Helicase_C"/>
    <property type="match status" value="1"/>
</dbReference>
<dbReference type="SMART" id="SM00341">
    <property type="entry name" value="HRDC"/>
    <property type="match status" value="1"/>
</dbReference>
<dbReference type="InterPro" id="IPR002121">
    <property type="entry name" value="HRDC_dom"/>
</dbReference>
<dbReference type="OrthoDB" id="9763310at2"/>
<evidence type="ECO:0000256" key="5">
    <source>
        <dbReference type="ARBA" id="ARBA00022801"/>
    </source>
</evidence>
<dbReference type="InterPro" id="IPR027417">
    <property type="entry name" value="P-loop_NTPase"/>
</dbReference>
<keyword evidence="5" id="KW-0378">Hydrolase</keyword>
<evidence type="ECO:0000256" key="7">
    <source>
        <dbReference type="ARBA" id="ARBA00022840"/>
    </source>
</evidence>
<dbReference type="GO" id="GO:0005524">
    <property type="term" value="F:ATP binding"/>
    <property type="evidence" value="ECO:0007669"/>
    <property type="project" value="UniProtKB-KW"/>
</dbReference>
<dbReference type="Proteomes" id="UP000192660">
    <property type="component" value="Unassembled WGS sequence"/>
</dbReference>
<dbReference type="SMART" id="SM00490">
    <property type="entry name" value="HELICc"/>
    <property type="match status" value="1"/>
</dbReference>
<comment type="cofactor">
    <cofactor evidence="1">
        <name>Mg(2+)</name>
        <dbReference type="ChEBI" id="CHEBI:18420"/>
    </cofactor>
</comment>
<dbReference type="InterPro" id="IPR004589">
    <property type="entry name" value="DNA_helicase_ATP-dep_RecQ"/>
</dbReference>
<dbReference type="NCBIfam" id="TIGR00614">
    <property type="entry name" value="recQ_fam"/>
    <property type="match status" value="1"/>
</dbReference>
<proteinExistence type="inferred from homology"/>
<comment type="similarity">
    <text evidence="2">Belongs to the helicase family. RecQ subfamily.</text>
</comment>
<dbReference type="Gene3D" id="3.40.50.300">
    <property type="entry name" value="P-loop containing nucleotide triphosphate hydrolases"/>
    <property type="match status" value="2"/>
</dbReference>